<evidence type="ECO:0000313" key="6">
    <source>
        <dbReference type="EMBL" id="WJZ84726.1"/>
    </source>
</evidence>
<evidence type="ECO:0000259" key="5">
    <source>
        <dbReference type="PROSITE" id="PS51005"/>
    </source>
</evidence>
<dbReference type="PROSITE" id="PS51005">
    <property type="entry name" value="NAC"/>
    <property type="match status" value="1"/>
</dbReference>
<keyword evidence="7" id="KW-1185">Reference proteome</keyword>
<dbReference type="InterPro" id="IPR036093">
    <property type="entry name" value="NAC_dom_sf"/>
</dbReference>
<dbReference type="PANTHER" id="PTHR31719:SF201">
    <property type="entry name" value="NAC TRANSCRIPTION FACTOR 47"/>
    <property type="match status" value="1"/>
</dbReference>
<name>A0ABY9BPG4_VITVI</name>
<evidence type="ECO:0000313" key="7">
    <source>
        <dbReference type="Proteomes" id="UP001227230"/>
    </source>
</evidence>
<evidence type="ECO:0000256" key="2">
    <source>
        <dbReference type="ARBA" id="ARBA00023125"/>
    </source>
</evidence>
<dbReference type="Gene3D" id="2.170.150.80">
    <property type="entry name" value="NAC domain"/>
    <property type="match status" value="1"/>
</dbReference>
<dbReference type="Pfam" id="PF02365">
    <property type="entry name" value="NAM"/>
    <property type="match status" value="1"/>
</dbReference>
<gene>
    <name evidence="6" type="ORF">VitviT2T_004319</name>
</gene>
<feature type="domain" description="NAC" evidence="5">
    <location>
        <begin position="15"/>
        <end position="67"/>
    </location>
</feature>
<dbReference type="Proteomes" id="UP001227230">
    <property type="component" value="Chromosome 3"/>
</dbReference>
<reference evidence="6 7" key="1">
    <citation type="journal article" date="2023" name="Hortic Res">
        <title>The complete reference genome for grapevine (Vitis vinifera L.) genetics and breeding.</title>
        <authorList>
            <person name="Shi X."/>
            <person name="Cao S."/>
            <person name="Wang X."/>
            <person name="Huang S."/>
            <person name="Wang Y."/>
            <person name="Liu Z."/>
            <person name="Liu W."/>
            <person name="Leng X."/>
            <person name="Peng Y."/>
            <person name="Wang N."/>
            <person name="Wang Y."/>
            <person name="Ma Z."/>
            <person name="Xu X."/>
            <person name="Zhang F."/>
            <person name="Xue H."/>
            <person name="Zhong H."/>
            <person name="Wang Y."/>
            <person name="Zhang K."/>
            <person name="Velt A."/>
            <person name="Avia K."/>
            <person name="Holtgrawe D."/>
            <person name="Grimplet J."/>
            <person name="Matus J.T."/>
            <person name="Ware D."/>
            <person name="Wu X."/>
            <person name="Wang H."/>
            <person name="Liu C."/>
            <person name="Fang Y."/>
            <person name="Rustenholz C."/>
            <person name="Cheng Z."/>
            <person name="Xiao H."/>
            <person name="Zhou Y."/>
        </authorList>
    </citation>
    <scope>NUCLEOTIDE SEQUENCE [LARGE SCALE GENOMIC DNA]</scope>
    <source>
        <strain evidence="7">cv. Pinot noir / PN40024</strain>
        <tissue evidence="6">Leaf</tissue>
    </source>
</reference>
<sequence length="67" mass="8197">MMDERNDADKMDDVMLHGFRFHPINEELVRFYLKKKIQQRSLPIELIKQMDIYKYDPWELLGNVVLQ</sequence>
<keyword evidence="1" id="KW-0805">Transcription regulation</keyword>
<dbReference type="PANTHER" id="PTHR31719">
    <property type="entry name" value="NAC TRANSCRIPTION FACTOR 56"/>
    <property type="match status" value="1"/>
</dbReference>
<organism evidence="6 7">
    <name type="scientific">Vitis vinifera</name>
    <name type="common">Grape</name>
    <dbReference type="NCBI Taxonomy" id="29760"/>
    <lineage>
        <taxon>Eukaryota</taxon>
        <taxon>Viridiplantae</taxon>
        <taxon>Streptophyta</taxon>
        <taxon>Embryophyta</taxon>
        <taxon>Tracheophyta</taxon>
        <taxon>Spermatophyta</taxon>
        <taxon>Magnoliopsida</taxon>
        <taxon>eudicotyledons</taxon>
        <taxon>Gunneridae</taxon>
        <taxon>Pentapetalae</taxon>
        <taxon>rosids</taxon>
        <taxon>Vitales</taxon>
        <taxon>Vitaceae</taxon>
        <taxon>Viteae</taxon>
        <taxon>Vitis</taxon>
    </lineage>
</organism>
<keyword evidence="4" id="KW-0539">Nucleus</keyword>
<evidence type="ECO:0000256" key="3">
    <source>
        <dbReference type="ARBA" id="ARBA00023163"/>
    </source>
</evidence>
<dbReference type="SUPFAM" id="SSF101941">
    <property type="entry name" value="NAC domain"/>
    <property type="match status" value="1"/>
</dbReference>
<evidence type="ECO:0000256" key="1">
    <source>
        <dbReference type="ARBA" id="ARBA00023015"/>
    </source>
</evidence>
<accession>A0ABY9BPG4</accession>
<keyword evidence="2" id="KW-0238">DNA-binding</keyword>
<keyword evidence="3" id="KW-0804">Transcription</keyword>
<protein>
    <recommendedName>
        <fullName evidence="5">NAC domain-containing protein</fullName>
    </recommendedName>
</protein>
<proteinExistence type="predicted"/>
<dbReference type="EMBL" id="CP126650">
    <property type="protein sequence ID" value="WJZ84726.1"/>
    <property type="molecule type" value="Genomic_DNA"/>
</dbReference>
<evidence type="ECO:0000256" key="4">
    <source>
        <dbReference type="ARBA" id="ARBA00023242"/>
    </source>
</evidence>
<dbReference type="InterPro" id="IPR003441">
    <property type="entry name" value="NAC-dom"/>
</dbReference>